<comment type="subcellular location">
    <subcellularLocation>
        <location evidence="1">Secreted</location>
    </subcellularLocation>
</comment>
<keyword evidence="4 10" id="KW-0121">Carboxypeptidase</keyword>
<feature type="chain" id="PRO_5041781769" description="Carboxypeptidase" evidence="10">
    <location>
        <begin position="18"/>
        <end position="428"/>
    </location>
</feature>
<evidence type="ECO:0000256" key="1">
    <source>
        <dbReference type="ARBA" id="ARBA00004613"/>
    </source>
</evidence>
<sequence length="428" mass="48302">MRIYILFTLSFFGLAAGRTGVGPGDQDWGYVTVRPGAHMFYWLYHNTRTTSQPLVIWLQGGPGASSTGYGNFEEIGVLDVNLNVRNTTWVNHVNVLFIDNPVGTGFSYVDHSQYLTSSNTEIAIDLVTFMAKFLEIHPEFKHVPLYIVSESYGGKMAAEFALLLDKAIKHNLIDVPFKGVALGDSWVSPIDSVLTWAPFLLQTGMVDTDGYEAINEYAQKTKAALDAEDFERATTLWGQTEYVILDVTGNIDFYNILYKVYGYDIRQKSTVTISCKIMVQLRDDYSLDLLMNSVVKETLGIPQHVVWGGQSNDVFQHLYGDFMKPVTSVVERLLNETDLNVCVFSGVLDLIVDTPGTLDWVERLQWSGAEKWHLSERSQLTIDGIIEGYLKEYDHLSFYWILRSGHMVPTDNPYAALKMLKAVTNYKD</sequence>
<dbReference type="InterPro" id="IPR018202">
    <property type="entry name" value="Ser_caboxypep_ser_AS"/>
</dbReference>
<comment type="similarity">
    <text evidence="2 10">Belongs to the peptidase S10 family.</text>
</comment>
<dbReference type="PANTHER" id="PTHR11802:SF3">
    <property type="entry name" value="RETINOID-INDUCIBLE SERINE CARBOXYPEPTIDASE"/>
    <property type="match status" value="1"/>
</dbReference>
<dbReference type="FunFam" id="3.40.50.1820:FF:000075">
    <property type="entry name" value="Carboxypeptidase"/>
    <property type="match status" value="1"/>
</dbReference>
<dbReference type="GO" id="GO:0006508">
    <property type="term" value="P:proteolysis"/>
    <property type="evidence" value="ECO:0007669"/>
    <property type="project" value="UniProtKB-KW"/>
</dbReference>
<reference evidence="11" key="1">
    <citation type="journal article" date="2023" name="IScience">
        <title>Live-bearing cockroach genome reveals convergent evolutionary mechanisms linked to viviparity in insects and beyond.</title>
        <authorList>
            <person name="Fouks B."/>
            <person name="Harrison M.C."/>
            <person name="Mikhailova A.A."/>
            <person name="Marchal E."/>
            <person name="English S."/>
            <person name="Carruthers M."/>
            <person name="Jennings E.C."/>
            <person name="Chiamaka E.L."/>
            <person name="Frigard R.A."/>
            <person name="Pippel M."/>
            <person name="Attardo G.M."/>
            <person name="Benoit J.B."/>
            <person name="Bornberg-Bauer E."/>
            <person name="Tobe S.S."/>
        </authorList>
    </citation>
    <scope>NUCLEOTIDE SEQUENCE</scope>
    <source>
        <strain evidence="11">Stay&amp;Tobe</strain>
    </source>
</reference>
<evidence type="ECO:0000256" key="6">
    <source>
        <dbReference type="ARBA" id="ARBA00022729"/>
    </source>
</evidence>
<keyword evidence="5 10" id="KW-0645">Protease</keyword>
<organism evidence="11 12">
    <name type="scientific">Diploptera punctata</name>
    <name type="common">Pacific beetle cockroach</name>
    <dbReference type="NCBI Taxonomy" id="6984"/>
    <lineage>
        <taxon>Eukaryota</taxon>
        <taxon>Metazoa</taxon>
        <taxon>Ecdysozoa</taxon>
        <taxon>Arthropoda</taxon>
        <taxon>Hexapoda</taxon>
        <taxon>Insecta</taxon>
        <taxon>Pterygota</taxon>
        <taxon>Neoptera</taxon>
        <taxon>Polyneoptera</taxon>
        <taxon>Dictyoptera</taxon>
        <taxon>Blattodea</taxon>
        <taxon>Blaberoidea</taxon>
        <taxon>Blaberidae</taxon>
        <taxon>Diplopterinae</taxon>
        <taxon>Diploptera</taxon>
    </lineage>
</organism>
<dbReference type="GO" id="GO:0005576">
    <property type="term" value="C:extracellular region"/>
    <property type="evidence" value="ECO:0007669"/>
    <property type="project" value="UniProtKB-SubCell"/>
</dbReference>
<comment type="caution">
    <text evidence="11">The sequence shown here is derived from an EMBL/GenBank/DDBJ whole genome shotgun (WGS) entry which is preliminary data.</text>
</comment>
<dbReference type="AlphaFoldDB" id="A0AAD7ZIJ4"/>
<name>A0AAD7ZIJ4_DIPPU</name>
<keyword evidence="8" id="KW-0325">Glycoprotein</keyword>
<evidence type="ECO:0000256" key="3">
    <source>
        <dbReference type="ARBA" id="ARBA00022525"/>
    </source>
</evidence>
<dbReference type="PANTHER" id="PTHR11802">
    <property type="entry name" value="SERINE PROTEASE FAMILY S10 SERINE CARBOXYPEPTIDASE"/>
    <property type="match status" value="1"/>
</dbReference>
<evidence type="ECO:0000313" key="12">
    <source>
        <dbReference type="Proteomes" id="UP001233999"/>
    </source>
</evidence>
<proteinExistence type="inferred from homology"/>
<dbReference type="SUPFAM" id="SSF53474">
    <property type="entry name" value="alpha/beta-Hydrolases"/>
    <property type="match status" value="1"/>
</dbReference>
<protein>
    <recommendedName>
        <fullName evidence="10">Carboxypeptidase</fullName>
        <ecNumber evidence="10">3.4.16.-</ecNumber>
    </recommendedName>
</protein>
<evidence type="ECO:0000256" key="8">
    <source>
        <dbReference type="ARBA" id="ARBA00023180"/>
    </source>
</evidence>
<dbReference type="InterPro" id="IPR029058">
    <property type="entry name" value="AB_hydrolase_fold"/>
</dbReference>
<dbReference type="Gene3D" id="3.40.50.1820">
    <property type="entry name" value="alpha/beta hydrolase"/>
    <property type="match status" value="1"/>
</dbReference>
<evidence type="ECO:0000256" key="4">
    <source>
        <dbReference type="ARBA" id="ARBA00022645"/>
    </source>
</evidence>
<evidence type="ECO:0000256" key="10">
    <source>
        <dbReference type="RuleBase" id="RU361156"/>
    </source>
</evidence>
<dbReference type="InterPro" id="IPR001563">
    <property type="entry name" value="Peptidase_S10"/>
</dbReference>
<dbReference type="Proteomes" id="UP001233999">
    <property type="component" value="Unassembled WGS sequence"/>
</dbReference>
<evidence type="ECO:0000256" key="9">
    <source>
        <dbReference type="ARBA" id="ARBA00055847"/>
    </source>
</evidence>
<keyword evidence="12" id="KW-1185">Reference proteome</keyword>
<reference evidence="11" key="2">
    <citation type="submission" date="2023-05" db="EMBL/GenBank/DDBJ databases">
        <authorList>
            <person name="Fouks B."/>
        </authorList>
    </citation>
    <scope>NUCLEOTIDE SEQUENCE</scope>
    <source>
        <strain evidence="11">Stay&amp;Tobe</strain>
        <tissue evidence="11">Testes</tissue>
    </source>
</reference>
<gene>
    <name evidence="11" type="ORF">L9F63_024284</name>
</gene>
<keyword evidence="7 10" id="KW-0378">Hydrolase</keyword>
<feature type="signal peptide" evidence="10">
    <location>
        <begin position="1"/>
        <end position="17"/>
    </location>
</feature>
<evidence type="ECO:0000313" key="11">
    <source>
        <dbReference type="EMBL" id="KAJ9580538.1"/>
    </source>
</evidence>
<evidence type="ECO:0000256" key="5">
    <source>
        <dbReference type="ARBA" id="ARBA00022670"/>
    </source>
</evidence>
<dbReference type="GO" id="GO:0004185">
    <property type="term" value="F:serine-type carboxypeptidase activity"/>
    <property type="evidence" value="ECO:0007669"/>
    <property type="project" value="UniProtKB-UniRule"/>
</dbReference>
<keyword evidence="3" id="KW-0964">Secreted</keyword>
<dbReference type="Pfam" id="PF00450">
    <property type="entry name" value="Peptidase_S10"/>
    <property type="match status" value="1"/>
</dbReference>
<dbReference type="EMBL" id="JASPKZ010008286">
    <property type="protein sequence ID" value="KAJ9580538.1"/>
    <property type="molecule type" value="Genomic_DNA"/>
</dbReference>
<evidence type="ECO:0000256" key="2">
    <source>
        <dbReference type="ARBA" id="ARBA00009431"/>
    </source>
</evidence>
<evidence type="ECO:0000256" key="7">
    <source>
        <dbReference type="ARBA" id="ARBA00022801"/>
    </source>
</evidence>
<dbReference type="EC" id="3.4.16.-" evidence="10"/>
<dbReference type="PROSITE" id="PS00131">
    <property type="entry name" value="CARBOXYPEPT_SER_SER"/>
    <property type="match status" value="1"/>
</dbReference>
<accession>A0AAD7ZIJ4</accession>
<dbReference type="PRINTS" id="PR00724">
    <property type="entry name" value="CRBOXYPTASEC"/>
</dbReference>
<comment type="function">
    <text evidence="9">May be involved in vascular wall and kidney homeostasis.</text>
</comment>
<keyword evidence="6 10" id="KW-0732">Signal</keyword>